<dbReference type="PANTHER" id="PTHR21255">
    <property type="entry name" value="T-COMPLEX-ASSOCIATED-TESTIS-EXPRESSED 1/ DYNEIN LIGHT CHAIN"/>
    <property type="match status" value="1"/>
</dbReference>
<dbReference type="CDD" id="cd21451">
    <property type="entry name" value="DLC-like_TCTEX1D"/>
    <property type="match status" value="1"/>
</dbReference>
<dbReference type="GO" id="GO:0045505">
    <property type="term" value="F:dynein intermediate chain binding"/>
    <property type="evidence" value="ECO:0007669"/>
    <property type="project" value="TreeGrafter"/>
</dbReference>
<dbReference type="Pfam" id="PF03645">
    <property type="entry name" value="Tctex-1"/>
    <property type="match status" value="1"/>
</dbReference>
<sequence length="105" mass="11894">MMMQVEDLMSEVLRGALFDTTYEPSLLQTIGKNLANVIRKRVREVCNPVRYKYVVMVHLGSRKDSSISIVSRAVWFPESGDNYASVTYSNPSVFGVAMVFATFFE</sequence>
<accession>A0A448WXE8</accession>
<dbReference type="GO" id="GO:0005868">
    <property type="term" value="C:cytoplasmic dynein complex"/>
    <property type="evidence" value="ECO:0007669"/>
    <property type="project" value="TreeGrafter"/>
</dbReference>
<dbReference type="EMBL" id="CAAALY010057676">
    <property type="protein sequence ID" value="VEL22647.1"/>
    <property type="molecule type" value="Genomic_DNA"/>
</dbReference>
<evidence type="ECO:0000313" key="2">
    <source>
        <dbReference type="EMBL" id="VEL22647.1"/>
    </source>
</evidence>
<keyword evidence="3" id="KW-1185">Reference proteome</keyword>
<comment type="similarity">
    <text evidence="1">Belongs to the dynein light chain Tctex-type family.</text>
</comment>
<gene>
    <name evidence="2" type="ORF">PXEA_LOCUS16087</name>
</gene>
<protein>
    <submittedName>
        <fullName evidence="2">Uncharacterized protein</fullName>
    </submittedName>
</protein>
<organism evidence="2 3">
    <name type="scientific">Protopolystoma xenopodis</name>
    <dbReference type="NCBI Taxonomy" id="117903"/>
    <lineage>
        <taxon>Eukaryota</taxon>
        <taxon>Metazoa</taxon>
        <taxon>Spiralia</taxon>
        <taxon>Lophotrochozoa</taxon>
        <taxon>Platyhelminthes</taxon>
        <taxon>Monogenea</taxon>
        <taxon>Polyopisthocotylea</taxon>
        <taxon>Polystomatidea</taxon>
        <taxon>Polystomatidae</taxon>
        <taxon>Protopolystoma</taxon>
    </lineage>
</organism>
<evidence type="ECO:0000256" key="1">
    <source>
        <dbReference type="ARBA" id="ARBA00005361"/>
    </source>
</evidence>
<dbReference type="AlphaFoldDB" id="A0A448WXE8"/>
<name>A0A448WXE8_9PLAT</name>
<evidence type="ECO:0000313" key="3">
    <source>
        <dbReference type="Proteomes" id="UP000784294"/>
    </source>
</evidence>
<reference evidence="2" key="1">
    <citation type="submission" date="2018-11" db="EMBL/GenBank/DDBJ databases">
        <authorList>
            <consortium name="Pathogen Informatics"/>
        </authorList>
    </citation>
    <scope>NUCLEOTIDE SEQUENCE</scope>
</reference>
<proteinExistence type="inferred from homology"/>
<comment type="caution">
    <text evidence="2">The sequence shown here is derived from an EMBL/GenBank/DDBJ whole genome shotgun (WGS) entry which is preliminary data.</text>
</comment>
<dbReference type="InterPro" id="IPR038586">
    <property type="entry name" value="Tctex-1-like_sf"/>
</dbReference>
<dbReference type="PANTHER" id="PTHR21255:SF7">
    <property type="entry name" value="DYNEIN LIGHT CHAIN TCTEX-TYPE PROTEIN 2B"/>
    <property type="match status" value="1"/>
</dbReference>
<dbReference type="GO" id="GO:0005737">
    <property type="term" value="C:cytoplasm"/>
    <property type="evidence" value="ECO:0007669"/>
    <property type="project" value="TreeGrafter"/>
</dbReference>
<dbReference type="Gene3D" id="3.30.1140.40">
    <property type="entry name" value="Tctex-1"/>
    <property type="match status" value="1"/>
</dbReference>
<dbReference type="Proteomes" id="UP000784294">
    <property type="component" value="Unassembled WGS sequence"/>
</dbReference>
<dbReference type="InterPro" id="IPR005334">
    <property type="entry name" value="Tctex-1-like"/>
</dbReference>
<dbReference type="GO" id="GO:0007018">
    <property type="term" value="P:microtubule-based movement"/>
    <property type="evidence" value="ECO:0007669"/>
    <property type="project" value="TreeGrafter"/>
</dbReference>
<dbReference type="OrthoDB" id="10260741at2759"/>